<dbReference type="AlphaFoldDB" id="A0A0E9TN91"/>
<sequence>MPKHSSIKKDFQEFLQETLISLPHLSRFHLHQ</sequence>
<dbReference type="EMBL" id="GBXM01059646">
    <property type="protein sequence ID" value="JAH48931.1"/>
    <property type="molecule type" value="Transcribed_RNA"/>
</dbReference>
<organism evidence="1">
    <name type="scientific">Anguilla anguilla</name>
    <name type="common">European freshwater eel</name>
    <name type="synonym">Muraena anguilla</name>
    <dbReference type="NCBI Taxonomy" id="7936"/>
    <lineage>
        <taxon>Eukaryota</taxon>
        <taxon>Metazoa</taxon>
        <taxon>Chordata</taxon>
        <taxon>Craniata</taxon>
        <taxon>Vertebrata</taxon>
        <taxon>Euteleostomi</taxon>
        <taxon>Actinopterygii</taxon>
        <taxon>Neopterygii</taxon>
        <taxon>Teleostei</taxon>
        <taxon>Anguilliformes</taxon>
        <taxon>Anguillidae</taxon>
        <taxon>Anguilla</taxon>
    </lineage>
</organism>
<name>A0A0E9TN91_ANGAN</name>
<protein>
    <submittedName>
        <fullName evidence="1">Uncharacterized protein</fullName>
    </submittedName>
</protein>
<reference evidence="1" key="1">
    <citation type="submission" date="2014-11" db="EMBL/GenBank/DDBJ databases">
        <authorList>
            <person name="Amaro Gonzalez C."/>
        </authorList>
    </citation>
    <scope>NUCLEOTIDE SEQUENCE</scope>
</reference>
<dbReference type="EMBL" id="GBXM01054262">
    <property type="protein sequence ID" value="JAH54315.1"/>
    <property type="molecule type" value="Transcribed_RNA"/>
</dbReference>
<evidence type="ECO:0000313" key="1">
    <source>
        <dbReference type="EMBL" id="JAH54315.1"/>
    </source>
</evidence>
<accession>A0A0E9TN91</accession>
<reference evidence="1" key="2">
    <citation type="journal article" date="2015" name="Fish Shellfish Immunol.">
        <title>Early steps in the European eel (Anguilla anguilla)-Vibrio vulnificus interaction in the gills: Role of the RtxA13 toxin.</title>
        <authorList>
            <person name="Callol A."/>
            <person name="Pajuelo D."/>
            <person name="Ebbesson L."/>
            <person name="Teles M."/>
            <person name="MacKenzie S."/>
            <person name="Amaro C."/>
        </authorList>
    </citation>
    <scope>NUCLEOTIDE SEQUENCE</scope>
</reference>
<proteinExistence type="predicted"/>